<evidence type="ECO:0000256" key="2">
    <source>
        <dbReference type="ARBA" id="ARBA00023002"/>
    </source>
</evidence>
<protein>
    <submittedName>
        <fullName evidence="5">SDR family oxidoreductase</fullName>
    </submittedName>
</protein>
<evidence type="ECO:0000313" key="5">
    <source>
        <dbReference type="EMBL" id="KAB2930686.1"/>
    </source>
</evidence>
<reference evidence="5 6" key="1">
    <citation type="submission" date="2019-10" db="EMBL/GenBank/DDBJ databases">
        <title>Extracellular Electron Transfer in a Candidatus Methanoperedens spp. Enrichment Culture.</title>
        <authorList>
            <person name="Berger S."/>
            <person name="Rangel Shaw D."/>
            <person name="Berben T."/>
            <person name="In 'T Zandt M."/>
            <person name="Frank J."/>
            <person name="Reimann J."/>
            <person name="Jetten M.S.M."/>
            <person name="Welte C.U."/>
        </authorList>
    </citation>
    <scope>NUCLEOTIDE SEQUENCE [LARGE SCALE GENOMIC DNA]</scope>
    <source>
        <strain evidence="5">SB12</strain>
    </source>
</reference>
<dbReference type="PRINTS" id="PR00080">
    <property type="entry name" value="SDRFAMILY"/>
</dbReference>
<dbReference type="CDD" id="cd05233">
    <property type="entry name" value="SDR_c"/>
    <property type="match status" value="1"/>
</dbReference>
<dbReference type="SUPFAM" id="SSF51735">
    <property type="entry name" value="NAD(P)-binding Rossmann-fold domains"/>
    <property type="match status" value="1"/>
</dbReference>
<evidence type="ECO:0000259" key="4">
    <source>
        <dbReference type="SMART" id="SM00822"/>
    </source>
</evidence>
<dbReference type="InterPro" id="IPR057326">
    <property type="entry name" value="KR_dom"/>
</dbReference>
<dbReference type="SMART" id="SM00822">
    <property type="entry name" value="PKS_KR"/>
    <property type="match status" value="1"/>
</dbReference>
<accession>A0A833GZE9</accession>
<dbReference type="GO" id="GO:0016020">
    <property type="term" value="C:membrane"/>
    <property type="evidence" value="ECO:0007669"/>
    <property type="project" value="TreeGrafter"/>
</dbReference>
<dbReference type="AlphaFoldDB" id="A0A833GZE9"/>
<evidence type="ECO:0000256" key="3">
    <source>
        <dbReference type="RuleBase" id="RU000363"/>
    </source>
</evidence>
<keyword evidence="2" id="KW-0560">Oxidoreductase</keyword>
<dbReference type="PANTHER" id="PTHR44196:SF1">
    <property type="entry name" value="DEHYDROGENASE_REDUCTASE SDR FAMILY MEMBER 7B"/>
    <property type="match status" value="1"/>
</dbReference>
<dbReference type="PANTHER" id="PTHR44196">
    <property type="entry name" value="DEHYDROGENASE/REDUCTASE SDR FAMILY MEMBER 7B"/>
    <property type="match status" value="1"/>
</dbReference>
<dbReference type="EMBL" id="WBUI01000018">
    <property type="protein sequence ID" value="KAB2930686.1"/>
    <property type="molecule type" value="Genomic_DNA"/>
</dbReference>
<dbReference type="Proteomes" id="UP000460298">
    <property type="component" value="Unassembled WGS sequence"/>
</dbReference>
<sequence>MTDKVVFLTGAAGGIGSATARKLADRGFTLYLVDLKNKQKELQQLASSLPGMHYDDAIDLRDRSSIAKAVKRCIAKTGHIDVLVNNAGLMHPSPLARAKEAEIDDQLQTNLYGAIHLTNLVLPHLLQSRGSVVFVSSLAGIVPAPLHSVYGATKAALRSLSMSLHFELREAGVSVTCVLPGTVAGAMTNDMAKRSSSPMAYVHPPIDVQSVAEAVVRAVFSKQLEIYVPYGQGFWSRIGVLFPGLLHAVFPVMAKKGSRNYEKWTKSGVFGEMEHSK</sequence>
<name>A0A833GZE9_9LEPT</name>
<dbReference type="PROSITE" id="PS00061">
    <property type="entry name" value="ADH_SHORT"/>
    <property type="match status" value="1"/>
</dbReference>
<evidence type="ECO:0000313" key="6">
    <source>
        <dbReference type="Proteomes" id="UP000460298"/>
    </source>
</evidence>
<dbReference type="GO" id="GO:0016491">
    <property type="term" value="F:oxidoreductase activity"/>
    <property type="evidence" value="ECO:0007669"/>
    <property type="project" value="UniProtKB-KW"/>
</dbReference>
<organism evidence="5 6">
    <name type="scientific">Leptonema illini</name>
    <dbReference type="NCBI Taxonomy" id="183"/>
    <lineage>
        <taxon>Bacteria</taxon>
        <taxon>Pseudomonadati</taxon>
        <taxon>Spirochaetota</taxon>
        <taxon>Spirochaetia</taxon>
        <taxon>Leptospirales</taxon>
        <taxon>Leptospiraceae</taxon>
        <taxon>Leptonema</taxon>
    </lineage>
</organism>
<gene>
    <name evidence="5" type="ORF">F9K24_15735</name>
</gene>
<dbReference type="PRINTS" id="PR00081">
    <property type="entry name" value="GDHRDH"/>
</dbReference>
<evidence type="ECO:0000256" key="1">
    <source>
        <dbReference type="ARBA" id="ARBA00006484"/>
    </source>
</evidence>
<dbReference type="Pfam" id="PF00106">
    <property type="entry name" value="adh_short"/>
    <property type="match status" value="1"/>
</dbReference>
<comment type="caution">
    <text evidence="5">The sequence shown here is derived from an EMBL/GenBank/DDBJ whole genome shotgun (WGS) entry which is preliminary data.</text>
</comment>
<comment type="similarity">
    <text evidence="1 3">Belongs to the short-chain dehydrogenases/reductases (SDR) family.</text>
</comment>
<dbReference type="Gene3D" id="3.40.50.720">
    <property type="entry name" value="NAD(P)-binding Rossmann-like Domain"/>
    <property type="match status" value="1"/>
</dbReference>
<dbReference type="InterPro" id="IPR020904">
    <property type="entry name" value="Sc_DH/Rdtase_CS"/>
</dbReference>
<dbReference type="InterPro" id="IPR036291">
    <property type="entry name" value="NAD(P)-bd_dom_sf"/>
</dbReference>
<proteinExistence type="inferred from homology"/>
<dbReference type="InterPro" id="IPR002347">
    <property type="entry name" value="SDR_fam"/>
</dbReference>
<feature type="domain" description="Ketoreductase" evidence="4">
    <location>
        <begin position="4"/>
        <end position="186"/>
    </location>
</feature>